<feature type="domain" description="PPIase FKBP-type" evidence="6">
    <location>
        <begin position="56"/>
        <end position="90"/>
    </location>
</feature>
<dbReference type="EMBL" id="JACGWK010001541">
    <property type="protein sequence ID" value="KAL0286384.1"/>
    <property type="molecule type" value="Genomic_DNA"/>
</dbReference>
<dbReference type="InterPro" id="IPR046357">
    <property type="entry name" value="PPIase_dom_sf"/>
</dbReference>
<dbReference type="GO" id="GO:0005737">
    <property type="term" value="C:cytoplasm"/>
    <property type="evidence" value="ECO:0007669"/>
    <property type="project" value="TreeGrafter"/>
</dbReference>
<reference evidence="7" key="2">
    <citation type="journal article" date="2024" name="Plant">
        <title>Genomic evolution and insights into agronomic trait innovations of Sesamum species.</title>
        <authorList>
            <person name="Miao H."/>
            <person name="Wang L."/>
            <person name="Qu L."/>
            <person name="Liu H."/>
            <person name="Sun Y."/>
            <person name="Le M."/>
            <person name="Wang Q."/>
            <person name="Wei S."/>
            <person name="Zheng Y."/>
            <person name="Lin W."/>
            <person name="Duan Y."/>
            <person name="Cao H."/>
            <person name="Xiong S."/>
            <person name="Wang X."/>
            <person name="Wei L."/>
            <person name="Li C."/>
            <person name="Ma Q."/>
            <person name="Ju M."/>
            <person name="Zhao R."/>
            <person name="Li G."/>
            <person name="Mu C."/>
            <person name="Tian Q."/>
            <person name="Mei H."/>
            <person name="Zhang T."/>
            <person name="Gao T."/>
            <person name="Zhang H."/>
        </authorList>
    </citation>
    <scope>NUCLEOTIDE SEQUENCE</scope>
    <source>
        <strain evidence="7">G01</strain>
    </source>
</reference>
<comment type="caution">
    <text evidence="7">The sequence shown here is derived from an EMBL/GenBank/DDBJ whole genome shotgun (WGS) entry which is preliminary data.</text>
</comment>
<dbReference type="EC" id="5.2.1.8" evidence="2 5"/>
<dbReference type="InterPro" id="IPR001179">
    <property type="entry name" value="PPIase_FKBP_dom"/>
</dbReference>
<reference evidence="7" key="1">
    <citation type="submission" date="2020-06" db="EMBL/GenBank/DDBJ databases">
        <authorList>
            <person name="Li T."/>
            <person name="Hu X."/>
            <person name="Zhang T."/>
            <person name="Song X."/>
            <person name="Zhang H."/>
            <person name="Dai N."/>
            <person name="Sheng W."/>
            <person name="Hou X."/>
            <person name="Wei L."/>
        </authorList>
    </citation>
    <scope>NUCLEOTIDE SEQUENCE</scope>
    <source>
        <strain evidence="7">G01</strain>
        <tissue evidence="7">Leaf</tissue>
    </source>
</reference>
<comment type="catalytic activity">
    <reaction evidence="1 5">
        <text>[protein]-peptidylproline (omega=180) = [protein]-peptidylproline (omega=0)</text>
        <dbReference type="Rhea" id="RHEA:16237"/>
        <dbReference type="Rhea" id="RHEA-COMP:10747"/>
        <dbReference type="Rhea" id="RHEA-COMP:10748"/>
        <dbReference type="ChEBI" id="CHEBI:83833"/>
        <dbReference type="ChEBI" id="CHEBI:83834"/>
        <dbReference type="EC" id="5.2.1.8"/>
    </reaction>
</comment>
<organism evidence="7">
    <name type="scientific">Sesamum angustifolium</name>
    <dbReference type="NCBI Taxonomy" id="2727405"/>
    <lineage>
        <taxon>Eukaryota</taxon>
        <taxon>Viridiplantae</taxon>
        <taxon>Streptophyta</taxon>
        <taxon>Embryophyta</taxon>
        <taxon>Tracheophyta</taxon>
        <taxon>Spermatophyta</taxon>
        <taxon>Magnoliopsida</taxon>
        <taxon>eudicotyledons</taxon>
        <taxon>Gunneridae</taxon>
        <taxon>Pentapetalae</taxon>
        <taxon>asterids</taxon>
        <taxon>lamiids</taxon>
        <taxon>Lamiales</taxon>
        <taxon>Pedaliaceae</taxon>
        <taxon>Sesamum</taxon>
    </lineage>
</organism>
<dbReference type="InterPro" id="IPR050689">
    <property type="entry name" value="FKBP-type_PPIase"/>
</dbReference>
<evidence type="ECO:0000256" key="2">
    <source>
        <dbReference type="ARBA" id="ARBA00013194"/>
    </source>
</evidence>
<dbReference type="PANTHER" id="PTHR10516">
    <property type="entry name" value="PEPTIDYL-PROLYL CIS-TRANS ISOMERASE"/>
    <property type="match status" value="1"/>
</dbReference>
<proteinExistence type="predicted"/>
<dbReference type="PANTHER" id="PTHR10516:SF443">
    <property type="entry name" value="FK506-BINDING PROTEIN 59-RELATED"/>
    <property type="match status" value="1"/>
</dbReference>
<dbReference type="GO" id="GO:0003755">
    <property type="term" value="F:peptidyl-prolyl cis-trans isomerase activity"/>
    <property type="evidence" value="ECO:0007669"/>
    <property type="project" value="UniProtKB-KW"/>
</dbReference>
<gene>
    <name evidence="7" type="ORF">Sangu_2736500</name>
</gene>
<dbReference type="SUPFAM" id="SSF54534">
    <property type="entry name" value="FKBP-like"/>
    <property type="match status" value="1"/>
</dbReference>
<keyword evidence="3 5" id="KW-0697">Rotamase</keyword>
<name>A0AAW2IW95_9LAMI</name>
<dbReference type="PROSITE" id="PS50059">
    <property type="entry name" value="FKBP_PPIASE"/>
    <property type="match status" value="1"/>
</dbReference>
<sequence>MENDFGIPPAAGLDEDMDLPEETSYMKVGEEKEIGEQGLKKKLVKEGEGWDTPDSGDEVEVHYTGTLLDGTKFDSSRDRGEPFTFTLGQG</sequence>
<evidence type="ECO:0000256" key="3">
    <source>
        <dbReference type="ARBA" id="ARBA00023110"/>
    </source>
</evidence>
<evidence type="ECO:0000313" key="7">
    <source>
        <dbReference type="EMBL" id="KAL0286384.1"/>
    </source>
</evidence>
<protein>
    <recommendedName>
        <fullName evidence="2 5">peptidylprolyl isomerase</fullName>
        <ecNumber evidence="2 5">5.2.1.8</ecNumber>
    </recommendedName>
</protein>
<keyword evidence="4 5" id="KW-0413">Isomerase</keyword>
<evidence type="ECO:0000259" key="6">
    <source>
        <dbReference type="PROSITE" id="PS50059"/>
    </source>
</evidence>
<evidence type="ECO:0000256" key="5">
    <source>
        <dbReference type="PROSITE-ProRule" id="PRU00277"/>
    </source>
</evidence>
<evidence type="ECO:0000256" key="4">
    <source>
        <dbReference type="ARBA" id="ARBA00023235"/>
    </source>
</evidence>
<accession>A0AAW2IW95</accession>
<dbReference type="Gene3D" id="3.10.50.40">
    <property type="match status" value="1"/>
</dbReference>
<evidence type="ECO:0000256" key="1">
    <source>
        <dbReference type="ARBA" id="ARBA00000971"/>
    </source>
</evidence>
<dbReference type="Pfam" id="PF00254">
    <property type="entry name" value="FKBP_C"/>
    <property type="match status" value="1"/>
</dbReference>
<dbReference type="AlphaFoldDB" id="A0AAW2IW95"/>